<dbReference type="PANTHER" id="PTHR43045:SF2">
    <property type="entry name" value="INNER MEMBRANE METABOLITE TRANSPORT PROTEIN YHJE"/>
    <property type="match status" value="1"/>
</dbReference>
<dbReference type="PROSITE" id="PS00216">
    <property type="entry name" value="SUGAR_TRANSPORT_1"/>
    <property type="match status" value="1"/>
</dbReference>
<feature type="transmembrane region" description="Helical" evidence="8">
    <location>
        <begin position="319"/>
        <end position="338"/>
    </location>
</feature>
<dbReference type="AlphaFoldDB" id="A0A7W3VRU7"/>
<evidence type="ECO:0000256" key="2">
    <source>
        <dbReference type="ARBA" id="ARBA00022448"/>
    </source>
</evidence>
<keyword evidence="5 8" id="KW-1133">Transmembrane helix</keyword>
<keyword evidence="4 8" id="KW-0812">Transmembrane</keyword>
<dbReference type="Proteomes" id="UP000526734">
    <property type="component" value="Unassembled WGS sequence"/>
</dbReference>
<organism evidence="10 11">
    <name type="scientific">Amycolatopsis dendrobii</name>
    <dbReference type="NCBI Taxonomy" id="2760662"/>
    <lineage>
        <taxon>Bacteria</taxon>
        <taxon>Bacillati</taxon>
        <taxon>Actinomycetota</taxon>
        <taxon>Actinomycetes</taxon>
        <taxon>Pseudonocardiales</taxon>
        <taxon>Pseudonocardiaceae</taxon>
        <taxon>Amycolatopsis</taxon>
    </lineage>
</organism>
<dbReference type="CDD" id="cd17369">
    <property type="entry name" value="MFS_ShiA_like"/>
    <property type="match status" value="1"/>
</dbReference>
<dbReference type="PANTHER" id="PTHR43045">
    <property type="entry name" value="SHIKIMATE TRANSPORTER"/>
    <property type="match status" value="1"/>
</dbReference>
<feature type="transmembrane region" description="Helical" evidence="8">
    <location>
        <begin position="344"/>
        <end position="368"/>
    </location>
</feature>
<dbReference type="InterPro" id="IPR011701">
    <property type="entry name" value="MFS"/>
</dbReference>
<feature type="transmembrane region" description="Helical" evidence="8">
    <location>
        <begin position="129"/>
        <end position="152"/>
    </location>
</feature>
<dbReference type="PROSITE" id="PS50850">
    <property type="entry name" value="MFS"/>
    <property type="match status" value="1"/>
</dbReference>
<dbReference type="PROSITE" id="PS00217">
    <property type="entry name" value="SUGAR_TRANSPORT_2"/>
    <property type="match status" value="1"/>
</dbReference>
<evidence type="ECO:0000256" key="6">
    <source>
        <dbReference type="ARBA" id="ARBA00023136"/>
    </source>
</evidence>
<dbReference type="Gene3D" id="1.20.1250.20">
    <property type="entry name" value="MFS general substrate transporter like domains"/>
    <property type="match status" value="2"/>
</dbReference>
<keyword evidence="6 8" id="KW-0472">Membrane</keyword>
<feature type="domain" description="Major facilitator superfamily (MFS) profile" evidence="9">
    <location>
        <begin position="26"/>
        <end position="435"/>
    </location>
</feature>
<dbReference type="InterPro" id="IPR020846">
    <property type="entry name" value="MFS_dom"/>
</dbReference>
<dbReference type="InterPro" id="IPR036259">
    <property type="entry name" value="MFS_trans_sf"/>
</dbReference>
<keyword evidence="3" id="KW-1003">Cell membrane</keyword>
<feature type="transmembrane region" description="Helical" evidence="8">
    <location>
        <begin position="380"/>
        <end position="404"/>
    </location>
</feature>
<feature type="transmembrane region" description="Helical" evidence="8">
    <location>
        <begin position="26"/>
        <end position="47"/>
    </location>
</feature>
<feature type="region of interest" description="Disordered" evidence="7">
    <location>
        <begin position="1"/>
        <end position="21"/>
    </location>
</feature>
<evidence type="ECO:0000313" key="11">
    <source>
        <dbReference type="Proteomes" id="UP000526734"/>
    </source>
</evidence>
<feature type="transmembrane region" description="Helical" evidence="8">
    <location>
        <begin position="254"/>
        <end position="277"/>
    </location>
</feature>
<reference evidence="10 11" key="1">
    <citation type="submission" date="2020-08" db="EMBL/GenBank/DDBJ databases">
        <title>Amycolatopsis sp. nov. DR6-1 isolated from Dendrobium heterocarpum.</title>
        <authorList>
            <person name="Tedsree N."/>
            <person name="Kuncharoen N."/>
            <person name="Likhitwitayawuid K."/>
            <person name="Tanasupawat S."/>
        </authorList>
    </citation>
    <scope>NUCLEOTIDE SEQUENCE [LARGE SCALE GENOMIC DNA]</scope>
    <source>
        <strain evidence="10 11">DR6-1</strain>
    </source>
</reference>
<dbReference type="GO" id="GO:0005886">
    <property type="term" value="C:plasma membrane"/>
    <property type="evidence" value="ECO:0007669"/>
    <property type="project" value="UniProtKB-SubCell"/>
</dbReference>
<dbReference type="Pfam" id="PF07690">
    <property type="entry name" value="MFS_1"/>
    <property type="match status" value="1"/>
</dbReference>
<sequence length="446" mass="46715">MDQPQQTVGVQPPGTTAPSKKDMRRIAIASATGTVIEYYDFLIYGTASALVFPHVFFPALGPAAGTVAAFATQGVAFLGRPLGAILFGHFGDRVGRKKTLITTLFLMGLSTVLIGLMPTAAQIGVAAPLLLLLLRILQGLAVGGEWAGATLLAAESAPKGKRGFYSMFGSLGGAIAVVLANLTFLIAGLTMSNEDFISYGWRIPFVASVVLIGVGLVVRLKIEESPVFRREAVRSGTASAPLAEAFRKQPRQMLFGSGVLVMVFAFFYLSGSFLASYGTAHLHLAKTTVLSIGVLAGVVWCISMILGAVLSDRFGRRRVILVSTFVSVAWALALFPVLDIGTAFSYGAGVCLTLVFAGLVFGPVSAFMPELFITRYRYTAAGFCYNVAGILGGAVPPLVAAPIIGAAGSLALGGFLAVLALISAVCTMGLKETRHYEMDRGELVAG</sequence>
<gene>
    <name evidence="10" type="ORF">H4281_02850</name>
</gene>
<evidence type="ECO:0000256" key="7">
    <source>
        <dbReference type="SAM" id="MobiDB-lite"/>
    </source>
</evidence>
<feature type="transmembrane region" description="Helical" evidence="8">
    <location>
        <begin position="289"/>
        <end position="310"/>
    </location>
</feature>
<keyword evidence="2" id="KW-0813">Transport</keyword>
<dbReference type="SUPFAM" id="SSF103473">
    <property type="entry name" value="MFS general substrate transporter"/>
    <property type="match status" value="1"/>
</dbReference>
<dbReference type="RefSeq" id="WP_182889276.1">
    <property type="nucleotide sequence ID" value="NZ_JACGZW010000001.1"/>
</dbReference>
<evidence type="ECO:0000259" key="9">
    <source>
        <dbReference type="PROSITE" id="PS50850"/>
    </source>
</evidence>
<evidence type="ECO:0000313" key="10">
    <source>
        <dbReference type="EMBL" id="MBB1152061.1"/>
    </source>
</evidence>
<evidence type="ECO:0000256" key="5">
    <source>
        <dbReference type="ARBA" id="ARBA00022989"/>
    </source>
</evidence>
<feature type="transmembrane region" description="Helical" evidence="8">
    <location>
        <begin position="164"/>
        <end position="187"/>
    </location>
</feature>
<dbReference type="GO" id="GO:0022857">
    <property type="term" value="F:transmembrane transporter activity"/>
    <property type="evidence" value="ECO:0007669"/>
    <property type="project" value="InterPro"/>
</dbReference>
<evidence type="ECO:0000256" key="3">
    <source>
        <dbReference type="ARBA" id="ARBA00022475"/>
    </source>
</evidence>
<comment type="subcellular location">
    <subcellularLocation>
        <location evidence="1">Cell membrane</location>
        <topology evidence="1">Multi-pass membrane protein</topology>
    </subcellularLocation>
</comment>
<evidence type="ECO:0000256" key="8">
    <source>
        <dbReference type="SAM" id="Phobius"/>
    </source>
</evidence>
<feature type="transmembrane region" description="Helical" evidence="8">
    <location>
        <begin position="100"/>
        <end position="123"/>
    </location>
</feature>
<keyword evidence="11" id="KW-1185">Reference proteome</keyword>
<name>A0A7W3VRU7_9PSEU</name>
<protein>
    <submittedName>
        <fullName evidence="10">MHS family MFS transporter</fullName>
    </submittedName>
</protein>
<comment type="caution">
    <text evidence="10">The sequence shown here is derived from an EMBL/GenBank/DDBJ whole genome shotgun (WGS) entry which is preliminary data.</text>
</comment>
<dbReference type="EMBL" id="JACGZW010000001">
    <property type="protein sequence ID" value="MBB1152061.1"/>
    <property type="molecule type" value="Genomic_DNA"/>
</dbReference>
<accession>A0A7W3VRU7</accession>
<feature type="transmembrane region" description="Helical" evidence="8">
    <location>
        <begin position="199"/>
        <end position="220"/>
    </location>
</feature>
<proteinExistence type="predicted"/>
<feature type="transmembrane region" description="Helical" evidence="8">
    <location>
        <begin position="410"/>
        <end position="430"/>
    </location>
</feature>
<dbReference type="InterPro" id="IPR005829">
    <property type="entry name" value="Sugar_transporter_CS"/>
</dbReference>
<feature type="compositionally biased region" description="Low complexity" evidence="7">
    <location>
        <begin position="1"/>
        <end position="16"/>
    </location>
</feature>
<evidence type="ECO:0000256" key="4">
    <source>
        <dbReference type="ARBA" id="ARBA00022692"/>
    </source>
</evidence>
<evidence type="ECO:0000256" key="1">
    <source>
        <dbReference type="ARBA" id="ARBA00004651"/>
    </source>
</evidence>